<accession>A0A4C1XAI2</accession>
<dbReference type="AlphaFoldDB" id="A0A4C1XAI2"/>
<proteinExistence type="predicted"/>
<keyword evidence="2" id="KW-1185">Reference proteome</keyword>
<dbReference type="Proteomes" id="UP000299102">
    <property type="component" value="Unassembled WGS sequence"/>
</dbReference>
<comment type="caution">
    <text evidence="1">The sequence shown here is derived from an EMBL/GenBank/DDBJ whole genome shotgun (WGS) entry which is preliminary data.</text>
</comment>
<protein>
    <submittedName>
        <fullName evidence="1">Uncharacterized protein</fullName>
    </submittedName>
</protein>
<evidence type="ECO:0000313" key="1">
    <source>
        <dbReference type="EMBL" id="GBP59305.1"/>
    </source>
</evidence>
<dbReference type="EMBL" id="BGZK01000758">
    <property type="protein sequence ID" value="GBP59305.1"/>
    <property type="molecule type" value="Genomic_DNA"/>
</dbReference>
<organism evidence="1 2">
    <name type="scientific">Eumeta variegata</name>
    <name type="common">Bagworm moth</name>
    <name type="synonym">Eumeta japonica</name>
    <dbReference type="NCBI Taxonomy" id="151549"/>
    <lineage>
        <taxon>Eukaryota</taxon>
        <taxon>Metazoa</taxon>
        <taxon>Ecdysozoa</taxon>
        <taxon>Arthropoda</taxon>
        <taxon>Hexapoda</taxon>
        <taxon>Insecta</taxon>
        <taxon>Pterygota</taxon>
        <taxon>Neoptera</taxon>
        <taxon>Endopterygota</taxon>
        <taxon>Lepidoptera</taxon>
        <taxon>Glossata</taxon>
        <taxon>Ditrysia</taxon>
        <taxon>Tineoidea</taxon>
        <taxon>Psychidae</taxon>
        <taxon>Oiketicinae</taxon>
        <taxon>Eumeta</taxon>
    </lineage>
</organism>
<sequence length="77" mass="9135">MRTEIVIETERLTLLVLYRDRHGERKTIHSRTPDARARTARLFACNFHSTCYKRPSYDIIDYRKEVLFDGQATVSFV</sequence>
<evidence type="ECO:0000313" key="2">
    <source>
        <dbReference type="Proteomes" id="UP000299102"/>
    </source>
</evidence>
<gene>
    <name evidence="1" type="ORF">EVAR_40690_1</name>
</gene>
<reference evidence="1 2" key="1">
    <citation type="journal article" date="2019" name="Commun. Biol.">
        <title>The bagworm genome reveals a unique fibroin gene that provides high tensile strength.</title>
        <authorList>
            <person name="Kono N."/>
            <person name="Nakamura H."/>
            <person name="Ohtoshi R."/>
            <person name="Tomita M."/>
            <person name="Numata K."/>
            <person name="Arakawa K."/>
        </authorList>
    </citation>
    <scope>NUCLEOTIDE SEQUENCE [LARGE SCALE GENOMIC DNA]</scope>
</reference>
<name>A0A4C1XAI2_EUMVA</name>